<accession>A0A7W9LCF1</accession>
<dbReference type="EMBL" id="JACHMB010000001">
    <property type="protein sequence ID" value="MBB5778722.1"/>
    <property type="molecule type" value="Genomic_DNA"/>
</dbReference>
<dbReference type="RefSeq" id="WP_185072129.1">
    <property type="nucleotide sequence ID" value="NZ_JACHMB010000001.1"/>
</dbReference>
<comment type="caution">
    <text evidence="2">The sequence shown here is derived from an EMBL/GenBank/DDBJ whole genome shotgun (WGS) entry which is preliminary data.</text>
</comment>
<dbReference type="Gene3D" id="3.40.50.300">
    <property type="entry name" value="P-loop containing nucleotide triphosphate hydrolases"/>
    <property type="match status" value="1"/>
</dbReference>
<dbReference type="Proteomes" id="UP000579153">
    <property type="component" value="Unassembled WGS sequence"/>
</dbReference>
<proteinExistence type="predicted"/>
<evidence type="ECO:0000313" key="3">
    <source>
        <dbReference type="Proteomes" id="UP000579153"/>
    </source>
</evidence>
<feature type="domain" description="Sulfotransferase" evidence="1">
    <location>
        <begin position="3"/>
        <end position="157"/>
    </location>
</feature>
<name>A0A7W9LCF1_9ACTN</name>
<gene>
    <name evidence="2" type="ORF">HD596_005478</name>
</gene>
<dbReference type="PANTHER" id="PTHR45964">
    <property type="entry name" value="WSCD FAMILY MEMBER CG9164"/>
    <property type="match status" value="1"/>
</dbReference>
<evidence type="ECO:0000259" key="1">
    <source>
        <dbReference type="Pfam" id="PF00685"/>
    </source>
</evidence>
<organism evidence="2 3">
    <name type="scientific">Nonomuraea jabiensis</name>
    <dbReference type="NCBI Taxonomy" id="882448"/>
    <lineage>
        <taxon>Bacteria</taxon>
        <taxon>Bacillati</taxon>
        <taxon>Actinomycetota</taxon>
        <taxon>Actinomycetes</taxon>
        <taxon>Streptosporangiales</taxon>
        <taxon>Streptosporangiaceae</taxon>
        <taxon>Nonomuraea</taxon>
    </lineage>
</organism>
<dbReference type="PANTHER" id="PTHR45964:SF5">
    <property type="entry name" value="WSCD FAMILY MEMBER CG9164"/>
    <property type="match status" value="1"/>
</dbReference>
<dbReference type="SUPFAM" id="SSF52540">
    <property type="entry name" value="P-loop containing nucleoside triphosphate hydrolases"/>
    <property type="match status" value="1"/>
</dbReference>
<reference evidence="2 3" key="1">
    <citation type="submission" date="2020-08" db="EMBL/GenBank/DDBJ databases">
        <title>Sequencing the genomes of 1000 actinobacteria strains.</title>
        <authorList>
            <person name="Klenk H.-P."/>
        </authorList>
    </citation>
    <scope>NUCLEOTIDE SEQUENCE [LARGE SCALE GENOMIC DNA]</scope>
    <source>
        <strain evidence="2 3">DSM 45507</strain>
    </source>
</reference>
<dbReference type="InterPro" id="IPR051589">
    <property type="entry name" value="Sialate-O-sulfotransferase"/>
</dbReference>
<dbReference type="InterPro" id="IPR027417">
    <property type="entry name" value="P-loop_NTPase"/>
</dbReference>
<dbReference type="AlphaFoldDB" id="A0A7W9LCF1"/>
<keyword evidence="3" id="KW-1185">Reference proteome</keyword>
<sequence length="225" mass="25674">MIIWVASFPRSGNTFLRIILKQLYGVRTSTVYDVDGVAARLGPDLIGFEERPSSIEEMRASEKLHFVKTHRQRAGEEDRAICLVRDGRDSITSWAHLTGAPDIEAEIRTMINRRDEVGTGSWGRNVLSWLRPPAPHRVMLRYEELIREPRRTVEKVLATLAPALRPLPDARIPTFAELHQVDGGFFRRGHTGTHSDELPEELHQLFWSRPDNVTAMELLGYTRDA</sequence>
<dbReference type="Pfam" id="PF00685">
    <property type="entry name" value="Sulfotransfer_1"/>
    <property type="match status" value="1"/>
</dbReference>
<dbReference type="InterPro" id="IPR000863">
    <property type="entry name" value="Sulfotransferase_dom"/>
</dbReference>
<evidence type="ECO:0000313" key="2">
    <source>
        <dbReference type="EMBL" id="MBB5778722.1"/>
    </source>
</evidence>
<dbReference type="GO" id="GO:0008146">
    <property type="term" value="F:sulfotransferase activity"/>
    <property type="evidence" value="ECO:0007669"/>
    <property type="project" value="InterPro"/>
</dbReference>
<protein>
    <recommendedName>
        <fullName evidence="1">Sulfotransferase domain-containing protein</fullName>
    </recommendedName>
</protein>